<feature type="compositionally biased region" description="Basic and acidic residues" evidence="1">
    <location>
        <begin position="180"/>
        <end position="201"/>
    </location>
</feature>
<proteinExistence type="predicted"/>
<evidence type="ECO:0000256" key="2">
    <source>
        <dbReference type="SAM" id="SignalP"/>
    </source>
</evidence>
<keyword evidence="2" id="KW-0732">Signal</keyword>
<evidence type="ECO:0000313" key="4">
    <source>
        <dbReference type="Proteomes" id="UP001293593"/>
    </source>
</evidence>
<reference evidence="3" key="1">
    <citation type="submission" date="2023-10" db="EMBL/GenBank/DDBJ databases">
        <title>Chromosome-level genome of the transformable northern wattle, Acacia crassicarpa.</title>
        <authorList>
            <person name="Massaro I."/>
            <person name="Sinha N.R."/>
            <person name="Poethig S."/>
            <person name="Leichty A.R."/>
        </authorList>
    </citation>
    <scope>NUCLEOTIDE SEQUENCE</scope>
    <source>
        <strain evidence="3">Acra3RX</strain>
        <tissue evidence="3">Leaf</tissue>
    </source>
</reference>
<organism evidence="3 4">
    <name type="scientific">Acacia crassicarpa</name>
    <name type="common">northern wattle</name>
    <dbReference type="NCBI Taxonomy" id="499986"/>
    <lineage>
        <taxon>Eukaryota</taxon>
        <taxon>Viridiplantae</taxon>
        <taxon>Streptophyta</taxon>
        <taxon>Embryophyta</taxon>
        <taxon>Tracheophyta</taxon>
        <taxon>Spermatophyta</taxon>
        <taxon>Magnoliopsida</taxon>
        <taxon>eudicotyledons</taxon>
        <taxon>Gunneridae</taxon>
        <taxon>Pentapetalae</taxon>
        <taxon>rosids</taxon>
        <taxon>fabids</taxon>
        <taxon>Fabales</taxon>
        <taxon>Fabaceae</taxon>
        <taxon>Caesalpinioideae</taxon>
        <taxon>mimosoid clade</taxon>
        <taxon>Acacieae</taxon>
        <taxon>Acacia</taxon>
    </lineage>
</organism>
<gene>
    <name evidence="3" type="ORF">QN277_027750</name>
</gene>
<sequence length="218" mass="23863">MAMRRAFFLLVIWLAVCVGFCSWLGESVADIAQSTAHDVHQGCAETAQYAQEKAESMADWTHDQFHQNKENAKQAAQNIKNIAGEAASRATETIKSAASGTSEFLSQKSGEATEKLSRTMAYDKTAEVYKEVDEIIRMATDKASDNVKDILADSVGYEGGDKTAEETYDQAKQGVEEAYRSAKDTMTEENKVNYEDAKEKASQATGDLGASMRMNPSD</sequence>
<dbReference type="PANTHER" id="PTHR47372:SF33">
    <property type="entry name" value="LATE EMBRYOGENESIS ABUNDANT (LEA) PROTEIN-RELATED"/>
    <property type="match status" value="1"/>
</dbReference>
<protein>
    <recommendedName>
        <fullName evidence="5">Late embryogenesis abundant protein</fullName>
    </recommendedName>
</protein>
<dbReference type="Gene3D" id="6.10.140.1430">
    <property type="match status" value="1"/>
</dbReference>
<dbReference type="Proteomes" id="UP001293593">
    <property type="component" value="Unassembled WGS sequence"/>
</dbReference>
<feature type="signal peptide" evidence="2">
    <location>
        <begin position="1"/>
        <end position="29"/>
    </location>
</feature>
<name>A0AAE1MHJ4_9FABA</name>
<evidence type="ECO:0008006" key="5">
    <source>
        <dbReference type="Google" id="ProtNLM"/>
    </source>
</evidence>
<dbReference type="AlphaFoldDB" id="A0AAE1MHJ4"/>
<keyword evidence="4" id="KW-1185">Reference proteome</keyword>
<accession>A0AAE1MHJ4</accession>
<dbReference type="EMBL" id="JAWXYG010000009">
    <property type="protein sequence ID" value="KAK4262163.1"/>
    <property type="molecule type" value="Genomic_DNA"/>
</dbReference>
<feature type="region of interest" description="Disordered" evidence="1">
    <location>
        <begin position="180"/>
        <end position="218"/>
    </location>
</feature>
<comment type="caution">
    <text evidence="3">The sequence shown here is derived from an EMBL/GenBank/DDBJ whole genome shotgun (WGS) entry which is preliminary data.</text>
</comment>
<evidence type="ECO:0000313" key="3">
    <source>
        <dbReference type="EMBL" id="KAK4262163.1"/>
    </source>
</evidence>
<evidence type="ECO:0000256" key="1">
    <source>
        <dbReference type="SAM" id="MobiDB-lite"/>
    </source>
</evidence>
<dbReference type="PANTHER" id="PTHR47372">
    <property type="entry name" value="DAUER UP-REGULATED-RELATED"/>
    <property type="match status" value="1"/>
</dbReference>
<feature type="chain" id="PRO_5042041624" description="Late embryogenesis abundant protein" evidence="2">
    <location>
        <begin position="30"/>
        <end position="218"/>
    </location>
</feature>